<feature type="transmembrane region" description="Helical" evidence="1">
    <location>
        <begin position="123"/>
        <end position="143"/>
    </location>
</feature>
<dbReference type="NCBIfam" id="TIGR00254">
    <property type="entry name" value="GGDEF"/>
    <property type="match status" value="1"/>
</dbReference>
<evidence type="ECO:0000256" key="1">
    <source>
        <dbReference type="SAM" id="Phobius"/>
    </source>
</evidence>
<dbReference type="SUPFAM" id="SSF55073">
    <property type="entry name" value="Nucleotide cyclase"/>
    <property type="match status" value="1"/>
</dbReference>
<dbReference type="GO" id="GO:0005886">
    <property type="term" value="C:plasma membrane"/>
    <property type="evidence" value="ECO:0007669"/>
    <property type="project" value="TreeGrafter"/>
</dbReference>
<dbReference type="PANTHER" id="PTHR45138:SF9">
    <property type="entry name" value="DIGUANYLATE CYCLASE DGCM-RELATED"/>
    <property type="match status" value="1"/>
</dbReference>
<keyword evidence="1" id="KW-0812">Transmembrane</keyword>
<dbReference type="Proteomes" id="UP000001299">
    <property type="component" value="Chromosome 1"/>
</dbReference>
<dbReference type="GO" id="GO:0043709">
    <property type="term" value="P:cell adhesion involved in single-species biofilm formation"/>
    <property type="evidence" value="ECO:0007669"/>
    <property type="project" value="TreeGrafter"/>
</dbReference>
<dbReference type="InterPro" id="IPR050469">
    <property type="entry name" value="Diguanylate_Cyclase"/>
</dbReference>
<dbReference type="Pfam" id="PF00990">
    <property type="entry name" value="GGDEF"/>
    <property type="match status" value="1"/>
</dbReference>
<dbReference type="GO" id="GO:0052621">
    <property type="term" value="F:diguanylate cyclase activity"/>
    <property type="evidence" value="ECO:0007669"/>
    <property type="project" value="TreeGrafter"/>
</dbReference>
<feature type="transmembrane region" description="Helical" evidence="1">
    <location>
        <begin position="188"/>
        <end position="205"/>
    </location>
</feature>
<evidence type="ECO:0000259" key="2">
    <source>
        <dbReference type="PROSITE" id="PS50887"/>
    </source>
</evidence>
<dbReference type="AlphaFoldDB" id="E0RV73"/>
<dbReference type="eggNOG" id="COG2199">
    <property type="taxonomic scope" value="Bacteria"/>
</dbReference>
<accession>E0RV73</accession>
<dbReference type="InterPro" id="IPR000160">
    <property type="entry name" value="GGDEF_dom"/>
</dbReference>
<proteinExistence type="predicted"/>
<feature type="transmembrane region" description="Helical" evidence="1">
    <location>
        <begin position="80"/>
        <end position="102"/>
    </location>
</feature>
<evidence type="ECO:0000313" key="4">
    <source>
        <dbReference type="Proteomes" id="UP000001299"/>
    </source>
</evidence>
<keyword evidence="1" id="KW-0472">Membrane</keyword>
<evidence type="ECO:0000313" key="3">
    <source>
        <dbReference type="EMBL" id="ADL34492.1"/>
    </source>
</evidence>
<feature type="domain" description="GGDEF" evidence="2">
    <location>
        <begin position="265"/>
        <end position="394"/>
    </location>
</feature>
<dbReference type="KEGG" id="bpb:bpr_I1756"/>
<sequence length="394" mass="44189">MISALHFGGNTLEYVSYYVMAQIACICLMGIILFKIHRNVNKQLSQIYLGNLVFVLMLYFGAEIFWAIVDGGIVTSTKPLLYLSNIFTYVLLSIAAFQWYLLSEAIQKNKAIENNTIKLLLSIPVWLSTILCVTAYRTGLVYYVDENGALVGGKLYVILIIVPFGYMIAASVKAFARAFNKDKYAERNIYFMIGFFPIAPIVLGVAQAMYWRAPFLCYGAVAAAFYIYTSIQDTLISLDPLTQVNNRNQMYKYLTQKMKSPDPGLSLFLLIIDVDKFKSINDTYGHVEGDNALVLIADAIKGACQGPRNRFFVSRYGGDEFVVIAEMGYRAEATWLAEQIRSNVRKIGLEHNLPYALAVSVGIAQYDYSEPVPIQSFVARADSDLYKQKKLNAG</sequence>
<feature type="transmembrane region" description="Helical" evidence="1">
    <location>
        <begin position="155"/>
        <end position="176"/>
    </location>
</feature>
<dbReference type="PANTHER" id="PTHR45138">
    <property type="entry name" value="REGULATORY COMPONENTS OF SENSORY TRANSDUCTION SYSTEM"/>
    <property type="match status" value="1"/>
</dbReference>
<dbReference type="Gene3D" id="3.30.70.270">
    <property type="match status" value="1"/>
</dbReference>
<keyword evidence="1" id="KW-1133">Transmembrane helix</keyword>
<gene>
    <name evidence="3" type="ordered locus">bpr_I1756</name>
</gene>
<dbReference type="CDD" id="cd01949">
    <property type="entry name" value="GGDEF"/>
    <property type="match status" value="1"/>
</dbReference>
<dbReference type="STRING" id="515622.bpr_I1756"/>
<feature type="transmembrane region" description="Helical" evidence="1">
    <location>
        <begin position="15"/>
        <end position="36"/>
    </location>
</feature>
<reference evidence="3 4" key="1">
    <citation type="journal article" date="2010" name="PLoS ONE">
        <title>The glycobiome of the rumen bacterium Butyrivibrio proteoclasticus B316(T) highlights adaptation to a polysaccharide-rich environment.</title>
        <authorList>
            <person name="Kelly W.J."/>
            <person name="Leahy S.C."/>
            <person name="Altermann E."/>
            <person name="Yeoman C.J."/>
            <person name="Dunne J.C."/>
            <person name="Kong Z."/>
            <person name="Pacheco D.M."/>
            <person name="Li D."/>
            <person name="Noel S.J."/>
            <person name="Moon C.D."/>
            <person name="Cookson A.L."/>
            <person name="Attwood G.T."/>
        </authorList>
    </citation>
    <scope>NUCLEOTIDE SEQUENCE [LARGE SCALE GENOMIC DNA]</scope>
    <source>
        <strain evidence="4">ATCC 51982 / DSM 14932 / B316</strain>
    </source>
</reference>
<feature type="transmembrane region" description="Helical" evidence="1">
    <location>
        <begin position="48"/>
        <end position="68"/>
    </location>
</feature>
<dbReference type="EMBL" id="CP001810">
    <property type="protein sequence ID" value="ADL34492.1"/>
    <property type="molecule type" value="Genomic_DNA"/>
</dbReference>
<dbReference type="HOGENOM" id="CLU_058778_0_0_9"/>
<protein>
    <submittedName>
        <fullName evidence="3">GGDEF domain-containing protein</fullName>
    </submittedName>
</protein>
<keyword evidence="4" id="KW-1185">Reference proteome</keyword>
<dbReference type="PROSITE" id="PS50887">
    <property type="entry name" value="GGDEF"/>
    <property type="match status" value="1"/>
</dbReference>
<dbReference type="GO" id="GO:1902201">
    <property type="term" value="P:negative regulation of bacterial-type flagellum-dependent cell motility"/>
    <property type="evidence" value="ECO:0007669"/>
    <property type="project" value="TreeGrafter"/>
</dbReference>
<name>E0RV73_BUTPB</name>
<dbReference type="InterPro" id="IPR029787">
    <property type="entry name" value="Nucleotide_cyclase"/>
</dbReference>
<dbReference type="SMART" id="SM00267">
    <property type="entry name" value="GGDEF"/>
    <property type="match status" value="1"/>
</dbReference>
<organism evidence="3 4">
    <name type="scientific">Butyrivibrio proteoclasticus (strain ATCC 51982 / DSM 14932 / B316)</name>
    <name type="common">Clostridium proteoclasticum</name>
    <dbReference type="NCBI Taxonomy" id="515622"/>
    <lineage>
        <taxon>Bacteria</taxon>
        <taxon>Bacillati</taxon>
        <taxon>Bacillota</taxon>
        <taxon>Clostridia</taxon>
        <taxon>Lachnospirales</taxon>
        <taxon>Lachnospiraceae</taxon>
        <taxon>Butyrivibrio</taxon>
    </lineage>
</organism>
<dbReference type="InterPro" id="IPR043128">
    <property type="entry name" value="Rev_trsase/Diguanyl_cyclase"/>
</dbReference>